<sequence length="281" mass="30945">MNRFYKICADRLLAPMVPVPTPMAPRGGPAHPVLAVLFDIYGTLFISAAGDTGQQTQHPRTGPLLQEVLKDANLHFPAAVSLALAREIQNAHAQKKADGIDFPEIEIDRLWQKVLNTDDLQAARNAAFAHEMTTNPVWPMPGLEKLTEKIEQKKLAAGIVSNAQFYTPLLFEYFSGCAPEASWALPDLVFYSYRHGVAKPSPHLFDLAARALEKRGILPHQTLFVGNDMKKDMAPARAVGFQTVLFAGDARSLRLHASDPCCKNFYPDMVITDLAQLADAL</sequence>
<dbReference type="HOGENOM" id="CLU_075572_0_0_7"/>
<evidence type="ECO:0000313" key="1">
    <source>
        <dbReference type="EMBL" id="ABW66302.1"/>
    </source>
</evidence>
<dbReference type="InterPro" id="IPR023214">
    <property type="entry name" value="HAD_sf"/>
</dbReference>
<organism evidence="1 2">
    <name type="scientific">Desulfosudis oleivorans (strain DSM 6200 / JCM 39069 / Hxd3)</name>
    <name type="common">Desulfococcus oleovorans</name>
    <dbReference type="NCBI Taxonomy" id="96561"/>
    <lineage>
        <taxon>Bacteria</taxon>
        <taxon>Pseudomonadati</taxon>
        <taxon>Thermodesulfobacteriota</taxon>
        <taxon>Desulfobacteria</taxon>
        <taxon>Desulfobacterales</taxon>
        <taxon>Desulfosudaceae</taxon>
        <taxon>Desulfosudis</taxon>
    </lineage>
</organism>
<dbReference type="PANTHER" id="PTHR46191">
    <property type="match status" value="1"/>
</dbReference>
<name>A8ZTN8_DESOH</name>
<dbReference type="InterPro" id="IPR006439">
    <property type="entry name" value="HAD-SF_hydro_IA"/>
</dbReference>
<dbReference type="InterPro" id="IPR051828">
    <property type="entry name" value="HAD-like_hydrolase_domain"/>
</dbReference>
<keyword evidence="1" id="KW-0378">Hydrolase</keyword>
<dbReference type="Proteomes" id="UP000008561">
    <property type="component" value="Chromosome"/>
</dbReference>
<dbReference type="Gene3D" id="3.40.50.1000">
    <property type="entry name" value="HAD superfamily/HAD-like"/>
    <property type="match status" value="1"/>
</dbReference>
<proteinExistence type="predicted"/>
<accession>A8ZTN8</accession>
<dbReference type="GO" id="GO:0016787">
    <property type="term" value="F:hydrolase activity"/>
    <property type="evidence" value="ECO:0007669"/>
    <property type="project" value="UniProtKB-KW"/>
</dbReference>
<dbReference type="SUPFAM" id="SSF56784">
    <property type="entry name" value="HAD-like"/>
    <property type="match status" value="1"/>
</dbReference>
<dbReference type="EMBL" id="CP000859">
    <property type="protein sequence ID" value="ABW66302.1"/>
    <property type="molecule type" value="Genomic_DNA"/>
</dbReference>
<evidence type="ECO:0000313" key="2">
    <source>
        <dbReference type="Proteomes" id="UP000008561"/>
    </source>
</evidence>
<reference evidence="1 2" key="1">
    <citation type="submission" date="2007-10" db="EMBL/GenBank/DDBJ databases">
        <title>Complete sequence of Desulfococcus oleovorans Hxd3.</title>
        <authorList>
            <consortium name="US DOE Joint Genome Institute"/>
            <person name="Copeland A."/>
            <person name="Lucas S."/>
            <person name="Lapidus A."/>
            <person name="Barry K."/>
            <person name="Glavina del Rio T."/>
            <person name="Dalin E."/>
            <person name="Tice H."/>
            <person name="Pitluck S."/>
            <person name="Kiss H."/>
            <person name="Brettin T."/>
            <person name="Bruce D."/>
            <person name="Detter J.C."/>
            <person name="Han C."/>
            <person name="Schmutz J."/>
            <person name="Larimer F."/>
            <person name="Land M."/>
            <person name="Hauser L."/>
            <person name="Kyrpides N."/>
            <person name="Kim E."/>
            <person name="Wawrik B."/>
            <person name="Richardson P."/>
        </authorList>
    </citation>
    <scope>NUCLEOTIDE SEQUENCE [LARGE SCALE GENOMIC DNA]</scope>
    <source>
        <strain evidence="2">DSM 6200 / JCM 39069 / Hxd3</strain>
    </source>
</reference>
<keyword evidence="2" id="KW-1185">Reference proteome</keyword>
<dbReference type="STRING" id="96561.Dole_0492"/>
<dbReference type="AlphaFoldDB" id="A8ZTN8"/>
<dbReference type="PANTHER" id="PTHR46191:SF2">
    <property type="entry name" value="HALOACID DEHALOGENASE-LIKE HYDROLASE DOMAIN-CONTAINING PROTEIN 3"/>
    <property type="match status" value="1"/>
</dbReference>
<dbReference type="KEGG" id="dol:Dole_0492"/>
<dbReference type="eggNOG" id="COG1011">
    <property type="taxonomic scope" value="Bacteria"/>
</dbReference>
<dbReference type="Pfam" id="PF00702">
    <property type="entry name" value="Hydrolase"/>
    <property type="match status" value="1"/>
</dbReference>
<gene>
    <name evidence="1" type="ordered locus">Dole_0492</name>
</gene>
<dbReference type="RefSeq" id="WP_012173921.1">
    <property type="nucleotide sequence ID" value="NC_009943.1"/>
</dbReference>
<dbReference type="PRINTS" id="PR00413">
    <property type="entry name" value="HADHALOGNASE"/>
</dbReference>
<protein>
    <submittedName>
        <fullName evidence="1">Haloacid dehalogenase domain protein hydrolase</fullName>
    </submittedName>
</protein>
<dbReference type="InterPro" id="IPR036412">
    <property type="entry name" value="HAD-like_sf"/>
</dbReference>